<comment type="caution">
    <text evidence="1">The sequence shown here is derived from an EMBL/GenBank/DDBJ whole genome shotgun (WGS) entry which is preliminary data.</text>
</comment>
<name>A0ABR1E0W9_NECAM</name>
<dbReference type="EMBL" id="JAVFWL010000005">
    <property type="protein sequence ID" value="KAK6756279.1"/>
    <property type="molecule type" value="Genomic_DNA"/>
</dbReference>
<reference evidence="1 2" key="1">
    <citation type="submission" date="2023-08" db="EMBL/GenBank/DDBJ databases">
        <title>A Necator americanus chromosomal reference genome.</title>
        <authorList>
            <person name="Ilik V."/>
            <person name="Petrzelkova K.J."/>
            <person name="Pardy F."/>
            <person name="Fuh T."/>
            <person name="Niatou-Singa F.S."/>
            <person name="Gouil Q."/>
            <person name="Baker L."/>
            <person name="Ritchie M.E."/>
            <person name="Jex A.R."/>
            <person name="Gazzola D."/>
            <person name="Li H."/>
            <person name="Toshio Fujiwara R."/>
            <person name="Zhan B."/>
            <person name="Aroian R.V."/>
            <person name="Pafco B."/>
            <person name="Schwarz E.M."/>
        </authorList>
    </citation>
    <scope>NUCLEOTIDE SEQUENCE [LARGE SCALE GENOMIC DNA]</scope>
    <source>
        <strain evidence="1 2">Aroian</strain>
        <tissue evidence="1">Whole animal</tissue>
    </source>
</reference>
<accession>A0ABR1E0W9</accession>
<sequence length="135" mass="15651">MDQEHHSVQLIRRNNYRNEVKTRKVDEITQQCNSLHWEASLGKLNSLVLMKPYLPMERRTSELLAKEGTHNDEEAVEMNKERVAQRMEMKHMGISYGTESKASVLMGSALLAVISYICCSDHFNKTIKNNTRRLD</sequence>
<keyword evidence="2" id="KW-1185">Reference proteome</keyword>
<dbReference type="Proteomes" id="UP001303046">
    <property type="component" value="Unassembled WGS sequence"/>
</dbReference>
<proteinExistence type="predicted"/>
<evidence type="ECO:0000313" key="2">
    <source>
        <dbReference type="Proteomes" id="UP001303046"/>
    </source>
</evidence>
<organism evidence="1 2">
    <name type="scientific">Necator americanus</name>
    <name type="common">Human hookworm</name>
    <dbReference type="NCBI Taxonomy" id="51031"/>
    <lineage>
        <taxon>Eukaryota</taxon>
        <taxon>Metazoa</taxon>
        <taxon>Ecdysozoa</taxon>
        <taxon>Nematoda</taxon>
        <taxon>Chromadorea</taxon>
        <taxon>Rhabditida</taxon>
        <taxon>Rhabditina</taxon>
        <taxon>Rhabditomorpha</taxon>
        <taxon>Strongyloidea</taxon>
        <taxon>Ancylostomatidae</taxon>
        <taxon>Bunostominae</taxon>
        <taxon>Necator</taxon>
    </lineage>
</organism>
<gene>
    <name evidence="1" type="primary">Necator_chrV.g19381</name>
    <name evidence="1" type="ORF">RB195_014589</name>
</gene>
<evidence type="ECO:0000313" key="1">
    <source>
        <dbReference type="EMBL" id="KAK6756279.1"/>
    </source>
</evidence>
<protein>
    <submittedName>
        <fullName evidence="1">Uncharacterized protein</fullName>
    </submittedName>
</protein>